<gene>
    <name evidence="2" type="ORF">NXZ79_16145</name>
</gene>
<sequence>MSKIFTKLSSLALATAVVGSGFSVNASAAELESQALDSNKFKNEVVYETQENVGVNDIGSGVGEPNQIVPYGTSKPTSTWNLSKKGRYSFNGSSNSSTLYTDYLLTGKSSVKIYVRNNDHQYSLKFKVKRKDLVFDNTVESYELALGKDTTINLTLDKSSNYYIEFTGPNTFSGYIE</sequence>
<accession>A0ABT2DS33</accession>
<protein>
    <submittedName>
        <fullName evidence="2">Uncharacterized protein</fullName>
    </submittedName>
</protein>
<feature type="signal peptide" evidence="1">
    <location>
        <begin position="1"/>
        <end position="28"/>
    </location>
</feature>
<evidence type="ECO:0000256" key="1">
    <source>
        <dbReference type="SAM" id="SignalP"/>
    </source>
</evidence>
<keyword evidence="3" id="KW-1185">Reference proteome</keyword>
<dbReference type="Proteomes" id="UP001525021">
    <property type="component" value="Unassembled WGS sequence"/>
</dbReference>
<keyword evidence="1" id="KW-0732">Signal</keyword>
<comment type="caution">
    <text evidence="2">The sequence shown here is derived from an EMBL/GenBank/DDBJ whole genome shotgun (WGS) entry which is preliminary data.</text>
</comment>
<name>A0ABT2DS33_9BACI</name>
<organism evidence="2 3">
    <name type="scientific">Lysinibacillus pinottii</name>
    <dbReference type="NCBI Taxonomy" id="2973932"/>
    <lineage>
        <taxon>Bacteria</taxon>
        <taxon>Bacillati</taxon>
        <taxon>Bacillota</taxon>
        <taxon>Bacilli</taxon>
        <taxon>Bacillales</taxon>
        <taxon>Bacillaceae</taxon>
        <taxon>Lysinibacillus</taxon>
    </lineage>
</organism>
<evidence type="ECO:0000313" key="3">
    <source>
        <dbReference type="Proteomes" id="UP001525021"/>
    </source>
</evidence>
<feature type="chain" id="PRO_5046663349" evidence="1">
    <location>
        <begin position="29"/>
        <end position="177"/>
    </location>
</feature>
<evidence type="ECO:0000313" key="2">
    <source>
        <dbReference type="EMBL" id="MCS1397564.1"/>
    </source>
</evidence>
<reference evidence="2 3" key="1">
    <citation type="submission" date="2022-08" db="EMBL/GenBank/DDBJ databases">
        <title>Lysinibacillus sequencing.</title>
        <authorList>
            <person name="Dunlap C."/>
        </authorList>
    </citation>
    <scope>NUCLEOTIDE SEQUENCE [LARGE SCALE GENOMIC DNA]</scope>
    <source>
        <strain evidence="2 3">PB211</strain>
    </source>
</reference>
<proteinExistence type="predicted"/>
<dbReference type="RefSeq" id="WP_012295355.1">
    <property type="nucleotide sequence ID" value="NZ_JANTOO010000014.1"/>
</dbReference>
<dbReference type="EMBL" id="JANTOO010000014">
    <property type="protein sequence ID" value="MCS1397564.1"/>
    <property type="molecule type" value="Genomic_DNA"/>
</dbReference>